<accession>A0A0F9WDD2</accession>
<evidence type="ECO:0000313" key="2">
    <source>
        <dbReference type="EMBL" id="KKO74825.1"/>
    </source>
</evidence>
<gene>
    <name evidence="2" type="ORF">AAJ76_430008075</name>
</gene>
<dbReference type="Pfam" id="PF12762">
    <property type="entry name" value="DDE_Tnp_IS1595"/>
    <property type="match status" value="1"/>
</dbReference>
<reference evidence="2 3" key="1">
    <citation type="journal article" date="2015" name="Environ. Microbiol.">
        <title>Genome analyses suggest the presence of polyploidy and recent human-driven expansions in eight global populations of the honeybee pathogen Nosema ceranae.</title>
        <authorList>
            <person name="Pelin A."/>
            <person name="Selman M."/>
            <person name="Aris-Brosou S."/>
            <person name="Farinelli L."/>
            <person name="Corradi N."/>
        </authorList>
    </citation>
    <scope>NUCLEOTIDE SEQUENCE [LARGE SCALE GENOMIC DNA]</scope>
    <source>
        <strain evidence="2 3">PA08 1199</strain>
    </source>
</reference>
<feature type="domain" description="ISXO2-like transposase" evidence="1">
    <location>
        <begin position="3"/>
        <end position="80"/>
    </location>
</feature>
<comment type="caution">
    <text evidence="2">The sequence shown here is derived from an EMBL/GenBank/DDBJ whole genome shotgun (WGS) entry which is preliminary data.</text>
</comment>
<proteinExistence type="predicted"/>
<dbReference type="RefSeq" id="XP_024330567.1">
    <property type="nucleotide sequence ID" value="XM_024475642.1"/>
</dbReference>
<dbReference type="EMBL" id="JPQZ01000043">
    <property type="protein sequence ID" value="KKO74825.1"/>
    <property type="molecule type" value="Genomic_DNA"/>
</dbReference>
<evidence type="ECO:0000259" key="1">
    <source>
        <dbReference type="Pfam" id="PF12762"/>
    </source>
</evidence>
<organism evidence="2 3">
    <name type="scientific">Vairimorpha ceranae</name>
    <dbReference type="NCBI Taxonomy" id="40302"/>
    <lineage>
        <taxon>Eukaryota</taxon>
        <taxon>Fungi</taxon>
        <taxon>Fungi incertae sedis</taxon>
        <taxon>Microsporidia</taxon>
        <taxon>Nosematidae</taxon>
        <taxon>Vairimorpha</taxon>
    </lineage>
</organism>
<dbReference type="AlphaFoldDB" id="A0A0F9WDD2"/>
<dbReference type="PANTHER" id="PTHR47163">
    <property type="entry name" value="DDE_TNP_IS1595 DOMAIN-CONTAINING PROTEIN"/>
    <property type="match status" value="1"/>
</dbReference>
<dbReference type="InterPro" id="IPR024445">
    <property type="entry name" value="Tnp_ISXO2-like"/>
</dbReference>
<dbReference type="OrthoDB" id="2193678at2759"/>
<name>A0A0F9WDD2_9MICR</name>
<dbReference type="VEuPathDB" id="MicrosporidiaDB:AAJ76_430008075"/>
<dbReference type="PANTHER" id="PTHR47163:SF2">
    <property type="entry name" value="SI:DKEY-17M8.2"/>
    <property type="match status" value="1"/>
</dbReference>
<dbReference type="InterPro" id="IPR053164">
    <property type="entry name" value="IS1016-like_transposase"/>
</dbReference>
<sequence>MQYIEIDESKFGRRKYNRGHHVGRVWVFGGVERRTKKIFLIPVEKRNKETLENILKAQINLYSIIYSDCWKAYNDLKNIFFCS</sequence>
<evidence type="ECO:0000313" key="3">
    <source>
        <dbReference type="Proteomes" id="UP000034350"/>
    </source>
</evidence>
<dbReference type="GeneID" id="36320589"/>
<dbReference type="VEuPathDB" id="MicrosporidiaDB:NCER_102514"/>
<keyword evidence="3" id="KW-1185">Reference proteome</keyword>
<protein>
    <submittedName>
        <fullName evidence="2">Putative transposase-like protein</fullName>
    </submittedName>
</protein>
<dbReference type="Proteomes" id="UP000034350">
    <property type="component" value="Unassembled WGS sequence"/>
</dbReference>